<dbReference type="AlphaFoldDB" id="A0A8H6X2S8"/>
<dbReference type="EMBL" id="JACAZI010000030">
    <property type="protein sequence ID" value="KAF7333110.1"/>
    <property type="molecule type" value="Genomic_DNA"/>
</dbReference>
<evidence type="ECO:0008006" key="4">
    <source>
        <dbReference type="Google" id="ProtNLM"/>
    </source>
</evidence>
<feature type="region of interest" description="Disordered" evidence="1">
    <location>
        <begin position="386"/>
        <end position="420"/>
    </location>
</feature>
<feature type="compositionally biased region" description="Basic and acidic residues" evidence="1">
    <location>
        <begin position="402"/>
        <end position="420"/>
    </location>
</feature>
<protein>
    <recommendedName>
        <fullName evidence="4">F-box domain-containing protein</fullName>
    </recommendedName>
</protein>
<evidence type="ECO:0000313" key="2">
    <source>
        <dbReference type="EMBL" id="KAF7333110.1"/>
    </source>
</evidence>
<evidence type="ECO:0000313" key="3">
    <source>
        <dbReference type="Proteomes" id="UP000620124"/>
    </source>
</evidence>
<organism evidence="2 3">
    <name type="scientific">Mycena venus</name>
    <dbReference type="NCBI Taxonomy" id="2733690"/>
    <lineage>
        <taxon>Eukaryota</taxon>
        <taxon>Fungi</taxon>
        <taxon>Dikarya</taxon>
        <taxon>Basidiomycota</taxon>
        <taxon>Agaricomycotina</taxon>
        <taxon>Agaricomycetes</taxon>
        <taxon>Agaricomycetidae</taxon>
        <taxon>Agaricales</taxon>
        <taxon>Marasmiineae</taxon>
        <taxon>Mycenaceae</taxon>
        <taxon>Mycena</taxon>
    </lineage>
</organism>
<keyword evidence="3" id="KW-1185">Reference proteome</keyword>
<comment type="caution">
    <text evidence="2">The sequence shown here is derived from an EMBL/GenBank/DDBJ whole genome shotgun (WGS) entry which is preliminary data.</text>
</comment>
<name>A0A8H6X2S8_9AGAR</name>
<dbReference type="OrthoDB" id="2988745at2759"/>
<evidence type="ECO:0000256" key="1">
    <source>
        <dbReference type="SAM" id="MobiDB-lite"/>
    </source>
</evidence>
<dbReference type="Proteomes" id="UP000620124">
    <property type="component" value="Unassembled WGS sequence"/>
</dbReference>
<feature type="compositionally biased region" description="Acidic residues" evidence="1">
    <location>
        <begin position="386"/>
        <end position="395"/>
    </location>
</feature>
<gene>
    <name evidence="2" type="ORF">MVEN_02376400</name>
</gene>
<dbReference type="Gene3D" id="3.80.10.10">
    <property type="entry name" value="Ribonuclease Inhibitor"/>
    <property type="match status" value="1"/>
</dbReference>
<dbReference type="CDD" id="cd09917">
    <property type="entry name" value="F-box_SF"/>
    <property type="match status" value="1"/>
</dbReference>
<dbReference type="InterPro" id="IPR032675">
    <property type="entry name" value="LRR_dom_sf"/>
</dbReference>
<proteinExistence type="predicted"/>
<accession>A0A8H6X2S8</accession>
<sequence>MQPSVPPPTLLPVEIWLACCTLCSRRQLRRLSLVCRLFRSLALPILVQYQTIDVASLAIRMTMDNWRDRLRQLQRTAVRLDKLSQLPYTLLVRSWSVTFNQRGRWYLLGVENMQPFDTLNERVVSTLSATLRLYQNLFSLQLTHVTVDGSLRETLSLLPRLEDLGLCNWEIVVPDGFLPLKCLILCAPGPTDTKEPLQIGCPGSLRTLHAGNYLSRFITGFGARILPQLVDLSLGTVQDVGLFFQFLGLCPRLESLAVRVLSNRAALPEVHATTIPHLRTLAGQPKLHHLLTSGRPISTEVLPGTSFGLATHEELVNVCFAITRSSAPVHSLKLVPKEATNLELLAAITALFPELRKLSLTLPEATDAPFLNVCYGRRPIPPVELEWPDLDDDTAFDNTPADDLRRRDRREPYNRGGEGR</sequence>
<reference evidence="2" key="1">
    <citation type="submission" date="2020-05" db="EMBL/GenBank/DDBJ databases">
        <title>Mycena genomes resolve the evolution of fungal bioluminescence.</title>
        <authorList>
            <person name="Tsai I.J."/>
        </authorList>
    </citation>
    <scope>NUCLEOTIDE SEQUENCE</scope>
    <source>
        <strain evidence="2">CCC161011</strain>
    </source>
</reference>
<dbReference type="SUPFAM" id="SSF52047">
    <property type="entry name" value="RNI-like"/>
    <property type="match status" value="1"/>
</dbReference>